<gene>
    <name evidence="4" type="ORF">SAMN06264868_11647</name>
</gene>
<dbReference type="InterPro" id="IPR050455">
    <property type="entry name" value="Tpx_Peroxidase_subfamily"/>
</dbReference>
<organism evidence="4 5">
    <name type="scientific">Venenivibrio stagnispumantis</name>
    <dbReference type="NCBI Taxonomy" id="407998"/>
    <lineage>
        <taxon>Bacteria</taxon>
        <taxon>Pseudomonadati</taxon>
        <taxon>Aquificota</taxon>
        <taxon>Aquificia</taxon>
        <taxon>Aquificales</taxon>
        <taxon>Hydrogenothermaceae</taxon>
        <taxon>Venenivibrio</taxon>
    </lineage>
</organism>
<dbReference type="Pfam" id="PF08534">
    <property type="entry name" value="Redoxin"/>
    <property type="match status" value="1"/>
</dbReference>
<dbReference type="PANTHER" id="PTHR43110">
    <property type="entry name" value="THIOL PEROXIDASE"/>
    <property type="match status" value="1"/>
</dbReference>
<keyword evidence="1" id="KW-1015">Disulfide bond</keyword>
<feature type="domain" description="Redoxin" evidence="3">
    <location>
        <begin position="3"/>
        <end position="43"/>
    </location>
</feature>
<evidence type="ECO:0000256" key="2">
    <source>
        <dbReference type="ARBA" id="ARBA00023284"/>
    </source>
</evidence>
<evidence type="ECO:0000259" key="3">
    <source>
        <dbReference type="Pfam" id="PF08534"/>
    </source>
</evidence>
<dbReference type="InterPro" id="IPR013740">
    <property type="entry name" value="Redoxin"/>
</dbReference>
<evidence type="ECO:0000256" key="1">
    <source>
        <dbReference type="ARBA" id="ARBA00023157"/>
    </source>
</evidence>
<name>A0AA45WNN1_9AQUI</name>
<evidence type="ECO:0000313" key="5">
    <source>
        <dbReference type="Proteomes" id="UP001157947"/>
    </source>
</evidence>
<proteinExistence type="predicted"/>
<sequence>MIAEGPLAGIIARAIFVVDKNGKIVYKQIVPEITEEPNYEEVLNAVKSAL</sequence>
<evidence type="ECO:0000313" key="4">
    <source>
        <dbReference type="EMBL" id="SMP17836.1"/>
    </source>
</evidence>
<keyword evidence="2" id="KW-0676">Redox-active center</keyword>
<dbReference type="SUPFAM" id="SSF52833">
    <property type="entry name" value="Thioredoxin-like"/>
    <property type="match status" value="1"/>
</dbReference>
<accession>A0AA45WNN1</accession>
<dbReference type="GO" id="GO:0016491">
    <property type="term" value="F:oxidoreductase activity"/>
    <property type="evidence" value="ECO:0007669"/>
    <property type="project" value="InterPro"/>
</dbReference>
<dbReference type="AlphaFoldDB" id="A0AA45WNN1"/>
<reference evidence="4" key="1">
    <citation type="submission" date="2017-05" db="EMBL/GenBank/DDBJ databases">
        <authorList>
            <person name="Varghese N."/>
            <person name="Submissions S."/>
        </authorList>
    </citation>
    <scope>NUCLEOTIDE SEQUENCE</scope>
    <source>
        <strain evidence="4">DSM 18763</strain>
    </source>
</reference>
<dbReference type="Gene3D" id="3.40.30.10">
    <property type="entry name" value="Glutaredoxin"/>
    <property type="match status" value="1"/>
</dbReference>
<dbReference type="Proteomes" id="UP001157947">
    <property type="component" value="Unassembled WGS sequence"/>
</dbReference>
<keyword evidence="5" id="KW-1185">Reference proteome</keyword>
<protein>
    <recommendedName>
        <fullName evidence="3">Redoxin domain-containing protein</fullName>
    </recommendedName>
</protein>
<comment type="caution">
    <text evidence="4">The sequence shown here is derived from an EMBL/GenBank/DDBJ whole genome shotgun (WGS) entry which is preliminary data.</text>
</comment>
<dbReference type="PANTHER" id="PTHR43110:SF1">
    <property type="entry name" value="THIOL PEROXIDASE"/>
    <property type="match status" value="1"/>
</dbReference>
<dbReference type="InterPro" id="IPR036249">
    <property type="entry name" value="Thioredoxin-like_sf"/>
</dbReference>
<dbReference type="EMBL" id="FXTX01000016">
    <property type="protein sequence ID" value="SMP17836.1"/>
    <property type="molecule type" value="Genomic_DNA"/>
</dbReference>